<feature type="transmembrane region" description="Helical" evidence="6">
    <location>
        <begin position="116"/>
        <end position="136"/>
    </location>
</feature>
<dbReference type="OrthoDB" id="272778at2759"/>
<feature type="transmembrane region" description="Helical" evidence="6">
    <location>
        <begin position="6"/>
        <end position="28"/>
    </location>
</feature>
<keyword evidence="2 6" id="KW-0812">Transmembrane</keyword>
<feature type="transmembrane region" description="Helical" evidence="6">
    <location>
        <begin position="156"/>
        <end position="187"/>
    </location>
</feature>
<name>J4G6C3_9APHY</name>
<evidence type="ECO:0000256" key="3">
    <source>
        <dbReference type="ARBA" id="ARBA00022989"/>
    </source>
</evidence>
<dbReference type="PANTHER" id="PTHR43066">
    <property type="entry name" value="RHOMBOID-RELATED PROTEIN"/>
    <property type="match status" value="1"/>
</dbReference>
<sequence length="302" mass="33927">MSFENALVTKGLMIGIVTVSAATGIFNVQHHLHLQLVPHISKHHQYWRLLSHHIACANSSDVFLILLLLFNAGVHIERSFGSSKYASFLVVTTLVSTITTFLSLLALQVVPPAGVLFNRIPSGPISIVFAILYQYMRLVPQAYQMKVFGVVFSDKIWLYALAAQLFILHFPSGSIPVAVGLLSGYVYRSDILQLKSWRVPYRIRRFAESLAPLLGAEKAIRRTNRVLPEQRQNRRAQSSEAAEDSEVVTTARQHRAQTTSVSERPAERRATRADQRLSDIQTLTAMFPNVGRNVITDVMHRR</sequence>
<organism evidence="7 8">
    <name type="scientific">Fibroporia radiculosa</name>
    <dbReference type="NCBI Taxonomy" id="599839"/>
    <lineage>
        <taxon>Eukaryota</taxon>
        <taxon>Fungi</taxon>
        <taxon>Dikarya</taxon>
        <taxon>Basidiomycota</taxon>
        <taxon>Agaricomycotina</taxon>
        <taxon>Agaricomycetes</taxon>
        <taxon>Polyporales</taxon>
        <taxon>Fibroporiaceae</taxon>
        <taxon>Fibroporia</taxon>
    </lineage>
</organism>
<dbReference type="RefSeq" id="XP_012181016.1">
    <property type="nucleotide sequence ID" value="XM_012325626.1"/>
</dbReference>
<keyword evidence="8" id="KW-1185">Reference proteome</keyword>
<dbReference type="PANTHER" id="PTHR43066:SF21">
    <property type="entry name" value="UBIQUITIN-ASSOCIATED DOMAIN-CONTAINING PROTEIN 2"/>
    <property type="match status" value="1"/>
</dbReference>
<feature type="region of interest" description="Disordered" evidence="5">
    <location>
        <begin position="227"/>
        <end position="275"/>
    </location>
</feature>
<dbReference type="STRING" id="599839.J4G6C3"/>
<dbReference type="GO" id="GO:0016020">
    <property type="term" value="C:membrane"/>
    <property type="evidence" value="ECO:0007669"/>
    <property type="project" value="UniProtKB-SubCell"/>
</dbReference>
<reference evidence="7 8" key="1">
    <citation type="journal article" date="2012" name="Appl. Environ. Microbiol.">
        <title>Short-read sequencing for genomic analysis of the brown rot fungus Fibroporia radiculosa.</title>
        <authorList>
            <person name="Tang J.D."/>
            <person name="Perkins A.D."/>
            <person name="Sonstegard T.S."/>
            <person name="Schroeder S.G."/>
            <person name="Burgess S.C."/>
            <person name="Diehl S.V."/>
        </authorList>
    </citation>
    <scope>NUCLEOTIDE SEQUENCE [LARGE SCALE GENOMIC DNA]</scope>
    <source>
        <strain evidence="7 8">TFFH 294</strain>
    </source>
</reference>
<feature type="compositionally biased region" description="Polar residues" evidence="5">
    <location>
        <begin position="247"/>
        <end position="262"/>
    </location>
</feature>
<gene>
    <name evidence="7" type="ORF">FIBRA_03799</name>
</gene>
<dbReference type="Proteomes" id="UP000006352">
    <property type="component" value="Unassembled WGS sequence"/>
</dbReference>
<evidence type="ECO:0000256" key="5">
    <source>
        <dbReference type="SAM" id="MobiDB-lite"/>
    </source>
</evidence>
<evidence type="ECO:0008006" key="9">
    <source>
        <dbReference type="Google" id="ProtNLM"/>
    </source>
</evidence>
<proteinExistence type="predicted"/>
<dbReference type="FunCoup" id="J4G6C3">
    <property type="interactions" value="7"/>
</dbReference>
<feature type="compositionally biased region" description="Basic and acidic residues" evidence="5">
    <location>
        <begin position="264"/>
        <end position="275"/>
    </location>
</feature>
<evidence type="ECO:0000256" key="6">
    <source>
        <dbReference type="SAM" id="Phobius"/>
    </source>
</evidence>
<dbReference type="HOGENOM" id="CLU_057574_2_0_1"/>
<dbReference type="GeneID" id="24096644"/>
<feature type="transmembrane region" description="Helical" evidence="6">
    <location>
        <begin position="85"/>
        <end position="107"/>
    </location>
</feature>
<dbReference type="AlphaFoldDB" id="J4G6C3"/>
<dbReference type="InterPro" id="IPR035952">
    <property type="entry name" value="Rhomboid-like_sf"/>
</dbReference>
<dbReference type="InParanoid" id="J4G6C3"/>
<protein>
    <recommendedName>
        <fullName evidence="9">Peptidase S54 rhomboid domain-containing protein</fullName>
    </recommendedName>
</protein>
<dbReference type="EMBL" id="HE797048">
    <property type="protein sequence ID" value="CCM01733.1"/>
    <property type="molecule type" value="Genomic_DNA"/>
</dbReference>
<accession>J4G6C3</accession>
<evidence type="ECO:0000256" key="4">
    <source>
        <dbReference type="ARBA" id="ARBA00023136"/>
    </source>
</evidence>
<evidence type="ECO:0000313" key="8">
    <source>
        <dbReference type="Proteomes" id="UP000006352"/>
    </source>
</evidence>
<evidence type="ECO:0000256" key="2">
    <source>
        <dbReference type="ARBA" id="ARBA00022692"/>
    </source>
</evidence>
<keyword evidence="3 6" id="KW-1133">Transmembrane helix</keyword>
<dbReference type="SUPFAM" id="SSF144091">
    <property type="entry name" value="Rhomboid-like"/>
    <property type="match status" value="1"/>
</dbReference>
<keyword evidence="4 6" id="KW-0472">Membrane</keyword>
<evidence type="ECO:0000313" key="7">
    <source>
        <dbReference type="EMBL" id="CCM01733.1"/>
    </source>
</evidence>
<comment type="subcellular location">
    <subcellularLocation>
        <location evidence="1">Membrane</location>
        <topology evidence="1">Multi-pass membrane protein</topology>
    </subcellularLocation>
</comment>
<dbReference type="GO" id="GO:0004252">
    <property type="term" value="F:serine-type endopeptidase activity"/>
    <property type="evidence" value="ECO:0007669"/>
    <property type="project" value="TreeGrafter"/>
</dbReference>
<evidence type="ECO:0000256" key="1">
    <source>
        <dbReference type="ARBA" id="ARBA00004141"/>
    </source>
</evidence>
<feature type="transmembrane region" description="Helical" evidence="6">
    <location>
        <begin position="49"/>
        <end position="73"/>
    </location>
</feature>
<dbReference type="Gene3D" id="1.20.1540.10">
    <property type="entry name" value="Rhomboid-like"/>
    <property type="match status" value="1"/>
</dbReference>